<dbReference type="InterPro" id="IPR013520">
    <property type="entry name" value="Ribonucl_H"/>
</dbReference>
<dbReference type="InterPro" id="IPR012337">
    <property type="entry name" value="RNaseH-like_sf"/>
</dbReference>
<sequence length="243" mass="28007">MNVNSFIHWMKQTHGKVSSAVYAPIAGQNRSQQQAFLRSLEKEKKNSLYVPLDKLKVVVFDFETTGFSPEQGDQILSVGAVKLEGWLVKEEQTFYSLVQFSGDLSPKIKQLTGLEEADLREAPPLREVLLKFYQYAGSDVLVAHHASHEKRFLEQATWKLFRTSLKHRLIDTSFVFKLVDTNEQLIRLEDYCQHCGIEVNNRHHALGDARLAAKLWSIYINKLYQDGCYTLKDIYERLAVLSR</sequence>
<dbReference type="SMART" id="SM00479">
    <property type="entry name" value="EXOIII"/>
    <property type="match status" value="1"/>
</dbReference>
<protein>
    <submittedName>
        <fullName evidence="5">DNA polymerase III alpha subunit</fullName>
    </submittedName>
</protein>
<dbReference type="NCBIfam" id="NF005836">
    <property type="entry name" value="PRK07740.1"/>
    <property type="match status" value="1"/>
</dbReference>
<dbReference type="RefSeq" id="WP_040048024.1">
    <property type="nucleotide sequence ID" value="NZ_JWIR02000026.1"/>
</dbReference>
<dbReference type="Pfam" id="PF00929">
    <property type="entry name" value="RNase_T"/>
    <property type="match status" value="1"/>
</dbReference>
<keyword evidence="6" id="KW-1185">Reference proteome</keyword>
<evidence type="ECO:0000256" key="1">
    <source>
        <dbReference type="ARBA" id="ARBA00022722"/>
    </source>
</evidence>
<dbReference type="STRING" id="1221996.QY95_01156"/>
<evidence type="ECO:0000256" key="2">
    <source>
        <dbReference type="ARBA" id="ARBA00022801"/>
    </source>
</evidence>
<dbReference type="SUPFAM" id="SSF53098">
    <property type="entry name" value="Ribonuclease H-like"/>
    <property type="match status" value="1"/>
</dbReference>
<organism evidence="5 6">
    <name type="scientific">Bacillus thermotolerans</name>
    <name type="common">Quasibacillus thermotolerans</name>
    <dbReference type="NCBI Taxonomy" id="1221996"/>
    <lineage>
        <taxon>Bacteria</taxon>
        <taxon>Bacillati</taxon>
        <taxon>Bacillota</taxon>
        <taxon>Bacilli</taxon>
        <taxon>Bacillales</taxon>
        <taxon>Bacillaceae</taxon>
        <taxon>Bacillus</taxon>
    </lineage>
</organism>
<dbReference type="EMBL" id="JWIR02000026">
    <property type="protein sequence ID" value="KKB40844.1"/>
    <property type="molecule type" value="Genomic_DNA"/>
</dbReference>
<dbReference type="InterPro" id="IPR036397">
    <property type="entry name" value="RNaseH_sf"/>
</dbReference>
<dbReference type="PANTHER" id="PTHR30231">
    <property type="entry name" value="DNA POLYMERASE III SUBUNIT EPSILON"/>
    <property type="match status" value="1"/>
</dbReference>
<evidence type="ECO:0000313" key="6">
    <source>
        <dbReference type="Proteomes" id="UP000031563"/>
    </source>
</evidence>
<feature type="domain" description="Exonuclease" evidence="4">
    <location>
        <begin position="56"/>
        <end position="225"/>
    </location>
</feature>
<dbReference type="CDD" id="cd06127">
    <property type="entry name" value="DEDDh"/>
    <property type="match status" value="1"/>
</dbReference>
<dbReference type="PANTHER" id="PTHR30231:SF4">
    <property type="entry name" value="PROTEIN NEN2"/>
    <property type="match status" value="1"/>
</dbReference>
<dbReference type="GO" id="GO:0005829">
    <property type="term" value="C:cytosol"/>
    <property type="evidence" value="ECO:0007669"/>
    <property type="project" value="TreeGrafter"/>
</dbReference>
<dbReference type="FunFam" id="3.30.420.10:FF:000045">
    <property type="entry name" value="3'-5' exonuclease DinG"/>
    <property type="match status" value="1"/>
</dbReference>
<reference evidence="5" key="1">
    <citation type="submission" date="2015-02" db="EMBL/GenBank/DDBJ databases">
        <title>Genome Assembly of Bacillaceae bacterium MTCC 8252.</title>
        <authorList>
            <person name="Verma A."/>
            <person name="Khatri I."/>
            <person name="Mual P."/>
            <person name="Subramanian S."/>
            <person name="Krishnamurthi S."/>
        </authorList>
    </citation>
    <scope>NUCLEOTIDE SEQUENCE [LARGE SCALE GENOMIC DNA]</scope>
    <source>
        <strain evidence="5">MTCC 8252</strain>
    </source>
</reference>
<accession>A0A0F5I5A9</accession>
<gene>
    <name evidence="5" type="ORF">QY95_01156</name>
</gene>
<dbReference type="GO" id="GO:0003676">
    <property type="term" value="F:nucleic acid binding"/>
    <property type="evidence" value="ECO:0007669"/>
    <property type="project" value="InterPro"/>
</dbReference>
<dbReference type="Gene3D" id="3.30.420.10">
    <property type="entry name" value="Ribonuclease H-like superfamily/Ribonuclease H"/>
    <property type="match status" value="1"/>
</dbReference>
<evidence type="ECO:0000259" key="4">
    <source>
        <dbReference type="SMART" id="SM00479"/>
    </source>
</evidence>
<keyword evidence="3" id="KW-0269">Exonuclease</keyword>
<name>A0A0F5I5A9_BACTR</name>
<evidence type="ECO:0000256" key="3">
    <source>
        <dbReference type="ARBA" id="ARBA00022839"/>
    </source>
</evidence>
<dbReference type="OrthoDB" id="9804290at2"/>
<evidence type="ECO:0000313" key="5">
    <source>
        <dbReference type="EMBL" id="KKB40844.1"/>
    </source>
</evidence>
<keyword evidence="2" id="KW-0378">Hydrolase</keyword>
<keyword evidence="1" id="KW-0540">Nuclease</keyword>
<comment type="caution">
    <text evidence="5">The sequence shown here is derived from an EMBL/GenBank/DDBJ whole genome shotgun (WGS) entry which is preliminary data.</text>
</comment>
<dbReference type="GO" id="GO:0008408">
    <property type="term" value="F:3'-5' exonuclease activity"/>
    <property type="evidence" value="ECO:0007669"/>
    <property type="project" value="TreeGrafter"/>
</dbReference>
<proteinExistence type="predicted"/>
<dbReference type="AlphaFoldDB" id="A0A0F5I5A9"/>
<dbReference type="Proteomes" id="UP000031563">
    <property type="component" value="Unassembled WGS sequence"/>
</dbReference>